<evidence type="ECO:0000313" key="2">
    <source>
        <dbReference type="EMBL" id="MFI7588415.1"/>
    </source>
</evidence>
<accession>A0ABW8APW6</accession>
<gene>
    <name evidence="2" type="ORF">ACIB24_15200</name>
</gene>
<feature type="transmembrane region" description="Helical" evidence="1">
    <location>
        <begin position="317"/>
        <end position="335"/>
    </location>
</feature>
<dbReference type="RefSeq" id="WP_398282017.1">
    <property type="nucleotide sequence ID" value="NZ_JBITLV010000005.1"/>
</dbReference>
<feature type="transmembrane region" description="Helical" evidence="1">
    <location>
        <begin position="192"/>
        <end position="215"/>
    </location>
</feature>
<feature type="transmembrane region" description="Helical" evidence="1">
    <location>
        <begin position="476"/>
        <end position="495"/>
    </location>
</feature>
<feature type="transmembrane region" description="Helical" evidence="1">
    <location>
        <begin position="347"/>
        <end position="369"/>
    </location>
</feature>
<dbReference type="Proteomes" id="UP001612915">
    <property type="component" value="Unassembled WGS sequence"/>
</dbReference>
<comment type="caution">
    <text evidence="2">The sequence shown here is derived from an EMBL/GenBank/DDBJ whole genome shotgun (WGS) entry which is preliminary data.</text>
</comment>
<keyword evidence="1" id="KW-0812">Transmembrane</keyword>
<feature type="transmembrane region" description="Helical" evidence="1">
    <location>
        <begin position="442"/>
        <end position="464"/>
    </location>
</feature>
<feature type="transmembrane region" description="Helical" evidence="1">
    <location>
        <begin position="381"/>
        <end position="402"/>
    </location>
</feature>
<sequence>MADVQIEELNSGDGVRPPRAGNLAGAVLARGGVALAGVVVLIDLLAAVLVPVHGWRPPLVVPLVLLLVAFSAPLVRRVPAVAVPSWTTLACVAIAVGHGVWAGLTHAEHVVLRRDAGSYALYTQWISTHHGLQIPSQLDAFGGAAALADPAFRLGSPAFFQVTTGGGAEIVPQFFLGAPAVYSLGWWTTGGFAGVFVMPAIASAAALLALAGLAARLVGPRWAVLATAALAICQPMLHAARSTYSEPVALLVVAAAAALLVDATRATGRAAVSLGWAAGLGFGFAGLIRVDALREVSLLLPVCAVLALRKHPAARPIAFGALFGTAIAVVPAVLLSRPYLGNIGGSLVPLVGLTVVLGAGAWVAARWGTAIGRRLPTIARLPELTAGLVLLVGVVLAARPLFMTVHQSAADPGSKVVAGLQLRQGLTVDGGRTYAEHSVQWLSWYVGPLVLVAALLTFAGLAGLSVRWWRSDETEVPGWLGPAVVALGSIVLTLYRPGITPDHPWADRRMVPIVFPAVIIAAVAFLAWLVRRMRTGPALKVTVATVGAVAVLLPTWAATAPVAGAAGRTEVGEVAAAQKVCAQLDPSLDAVVALDARSANEWPQLIRGLCGVPASSVKIADPDRGADAVRGIVARITEADRRPVLIAAQDEGRTLMKQVDVSQEPQVVADLATREDQRYLERRPDGTDPLGVQLWMIRL</sequence>
<feature type="transmembrane region" description="Helical" evidence="1">
    <location>
        <begin position="59"/>
        <end position="75"/>
    </location>
</feature>
<evidence type="ECO:0008006" key="4">
    <source>
        <dbReference type="Google" id="ProtNLM"/>
    </source>
</evidence>
<proteinExistence type="predicted"/>
<keyword evidence="3" id="KW-1185">Reference proteome</keyword>
<feature type="transmembrane region" description="Helical" evidence="1">
    <location>
        <begin position="81"/>
        <end position="104"/>
    </location>
</feature>
<feature type="transmembrane region" description="Helical" evidence="1">
    <location>
        <begin position="247"/>
        <end position="264"/>
    </location>
</feature>
<keyword evidence="1" id="KW-1133">Transmembrane helix</keyword>
<organism evidence="2 3">
    <name type="scientific">Spongisporangium articulatum</name>
    <dbReference type="NCBI Taxonomy" id="3362603"/>
    <lineage>
        <taxon>Bacteria</taxon>
        <taxon>Bacillati</taxon>
        <taxon>Actinomycetota</taxon>
        <taxon>Actinomycetes</taxon>
        <taxon>Kineosporiales</taxon>
        <taxon>Kineosporiaceae</taxon>
        <taxon>Spongisporangium</taxon>
    </lineage>
</organism>
<feature type="transmembrane region" description="Helical" evidence="1">
    <location>
        <begin position="510"/>
        <end position="530"/>
    </location>
</feature>
<feature type="transmembrane region" description="Helical" evidence="1">
    <location>
        <begin position="270"/>
        <end position="290"/>
    </location>
</feature>
<feature type="transmembrane region" description="Helical" evidence="1">
    <location>
        <begin position="27"/>
        <end position="52"/>
    </location>
</feature>
<evidence type="ECO:0000256" key="1">
    <source>
        <dbReference type="SAM" id="Phobius"/>
    </source>
</evidence>
<reference evidence="2 3" key="1">
    <citation type="submission" date="2024-10" db="EMBL/GenBank/DDBJ databases">
        <title>The Natural Products Discovery Center: Release of the First 8490 Sequenced Strains for Exploring Actinobacteria Biosynthetic Diversity.</title>
        <authorList>
            <person name="Kalkreuter E."/>
            <person name="Kautsar S.A."/>
            <person name="Yang D."/>
            <person name="Bader C.D."/>
            <person name="Teijaro C.N."/>
            <person name="Fluegel L."/>
            <person name="Davis C.M."/>
            <person name="Simpson J.R."/>
            <person name="Lauterbach L."/>
            <person name="Steele A.D."/>
            <person name="Gui C."/>
            <person name="Meng S."/>
            <person name="Li G."/>
            <person name="Viehrig K."/>
            <person name="Ye F."/>
            <person name="Su P."/>
            <person name="Kiefer A.F."/>
            <person name="Nichols A."/>
            <person name="Cepeda A.J."/>
            <person name="Yan W."/>
            <person name="Fan B."/>
            <person name="Jiang Y."/>
            <person name="Adhikari A."/>
            <person name="Zheng C.-J."/>
            <person name="Schuster L."/>
            <person name="Cowan T.M."/>
            <person name="Smanski M.J."/>
            <person name="Chevrette M.G."/>
            <person name="De Carvalho L.P.S."/>
            <person name="Shen B."/>
        </authorList>
    </citation>
    <scope>NUCLEOTIDE SEQUENCE [LARGE SCALE GENOMIC DNA]</scope>
    <source>
        <strain evidence="2 3">NPDC049639</strain>
    </source>
</reference>
<dbReference type="EMBL" id="JBITLV010000005">
    <property type="protein sequence ID" value="MFI7588415.1"/>
    <property type="molecule type" value="Genomic_DNA"/>
</dbReference>
<evidence type="ECO:0000313" key="3">
    <source>
        <dbReference type="Proteomes" id="UP001612915"/>
    </source>
</evidence>
<protein>
    <recommendedName>
        <fullName evidence="4">Glycosyltransferase RgtA/B/C/D-like domain-containing protein</fullName>
    </recommendedName>
</protein>
<keyword evidence="1" id="KW-0472">Membrane</keyword>
<name>A0ABW8APW6_9ACTN</name>